<dbReference type="SMART" id="SM00054">
    <property type="entry name" value="EFh"/>
    <property type="match status" value="3"/>
</dbReference>
<reference evidence="6" key="1">
    <citation type="submission" date="2022-10" db="EMBL/GenBank/DDBJ databases">
        <authorList>
            <person name="Chen Y."/>
            <person name="Dougan E. K."/>
            <person name="Chan C."/>
            <person name="Rhodes N."/>
            <person name="Thang M."/>
        </authorList>
    </citation>
    <scope>NUCLEOTIDE SEQUENCE</scope>
</reference>
<keyword evidence="1" id="KW-0479">Metal-binding</keyword>
<evidence type="ECO:0000313" key="6">
    <source>
        <dbReference type="EMBL" id="CAI3997830.1"/>
    </source>
</evidence>
<feature type="region of interest" description="Disordered" evidence="4">
    <location>
        <begin position="1"/>
        <end position="22"/>
    </location>
</feature>
<dbReference type="EMBL" id="CAMXCT010002383">
    <property type="protein sequence ID" value="CAI3997830.1"/>
    <property type="molecule type" value="Genomic_DNA"/>
</dbReference>
<evidence type="ECO:0000256" key="1">
    <source>
        <dbReference type="ARBA" id="ARBA00022723"/>
    </source>
</evidence>
<evidence type="ECO:0000313" key="7">
    <source>
        <dbReference type="EMBL" id="CAL4785142.1"/>
    </source>
</evidence>
<dbReference type="InterPro" id="IPR002048">
    <property type="entry name" value="EF_hand_dom"/>
</dbReference>
<evidence type="ECO:0000256" key="3">
    <source>
        <dbReference type="ARBA" id="ARBA00022837"/>
    </source>
</evidence>
<dbReference type="PROSITE" id="PS50222">
    <property type="entry name" value="EF_HAND_2"/>
    <property type="match status" value="3"/>
</dbReference>
<dbReference type="Pfam" id="PF13202">
    <property type="entry name" value="EF-hand_5"/>
    <property type="match status" value="1"/>
</dbReference>
<dbReference type="InterPro" id="IPR011992">
    <property type="entry name" value="EF-hand-dom_pair"/>
</dbReference>
<organism evidence="6">
    <name type="scientific">Cladocopium goreaui</name>
    <dbReference type="NCBI Taxonomy" id="2562237"/>
    <lineage>
        <taxon>Eukaryota</taxon>
        <taxon>Sar</taxon>
        <taxon>Alveolata</taxon>
        <taxon>Dinophyceae</taxon>
        <taxon>Suessiales</taxon>
        <taxon>Symbiodiniaceae</taxon>
        <taxon>Cladocopium</taxon>
    </lineage>
</organism>
<dbReference type="EMBL" id="CAMXCT030002383">
    <property type="protein sequence ID" value="CAL4785142.1"/>
    <property type="molecule type" value="Genomic_DNA"/>
</dbReference>
<dbReference type="SUPFAM" id="SSF53098">
    <property type="entry name" value="Ribonuclease H-like"/>
    <property type="match status" value="1"/>
</dbReference>
<feature type="domain" description="EF-hand" evidence="5">
    <location>
        <begin position="1298"/>
        <end position="1333"/>
    </location>
</feature>
<evidence type="ECO:0000259" key="5">
    <source>
        <dbReference type="PROSITE" id="PS50222"/>
    </source>
</evidence>
<dbReference type="InterPro" id="IPR018247">
    <property type="entry name" value="EF_Hand_1_Ca_BS"/>
</dbReference>
<dbReference type="GO" id="GO:0005509">
    <property type="term" value="F:calcium ion binding"/>
    <property type="evidence" value="ECO:0007669"/>
    <property type="project" value="InterPro"/>
</dbReference>
<evidence type="ECO:0000256" key="2">
    <source>
        <dbReference type="ARBA" id="ARBA00022737"/>
    </source>
</evidence>
<dbReference type="InterPro" id="IPR012337">
    <property type="entry name" value="RNaseH-like_sf"/>
</dbReference>
<dbReference type="CDD" id="cd00051">
    <property type="entry name" value="EFh"/>
    <property type="match status" value="1"/>
</dbReference>
<reference evidence="7 8" key="2">
    <citation type="submission" date="2024-05" db="EMBL/GenBank/DDBJ databases">
        <authorList>
            <person name="Chen Y."/>
            <person name="Shah S."/>
            <person name="Dougan E. K."/>
            <person name="Thang M."/>
            <person name="Chan C."/>
        </authorList>
    </citation>
    <scope>NUCLEOTIDE SEQUENCE [LARGE SCALE GENOMIC DNA]</scope>
</reference>
<keyword evidence="2" id="KW-0677">Repeat</keyword>
<dbReference type="PROSITE" id="PS00018">
    <property type="entry name" value="EF_HAND_1"/>
    <property type="match status" value="4"/>
</dbReference>
<dbReference type="OrthoDB" id="167809at2759"/>
<dbReference type="Pfam" id="PF13499">
    <property type="entry name" value="EF-hand_7"/>
    <property type="match status" value="1"/>
</dbReference>
<keyword evidence="3" id="KW-0106">Calcium</keyword>
<evidence type="ECO:0000313" key="8">
    <source>
        <dbReference type="Proteomes" id="UP001152797"/>
    </source>
</evidence>
<feature type="domain" description="EF-hand" evidence="5">
    <location>
        <begin position="1196"/>
        <end position="1231"/>
    </location>
</feature>
<proteinExistence type="predicted"/>
<accession>A0A9P1CU99</accession>
<name>A0A9P1CU99_9DINO</name>
<sequence>MVPSGRGENLRSGISDFQREESELTQQIEAAKTSLAAAVRRFEDSKSELGVQVIDVEAHAAMEEASMDAADGSAAGAALIDSLATMRSQLETVQASAEAMVTEEANNSNKRQRVEEGFVQSAPYSAPSGTPQAMQPFAPRETTENQSPPFPSPDKKNRTMKINLNTLCLLQARAAAQLKQQGYTLRVFQDVADLFDFPEAGRIAAEVLQNTYAATAVQDPTQQTSPTAHFACHVLIEQAISNVRAAVVLTALLEGDHRDAIIQGKDVLCPWHDHLDLPEVIRASLPKERPAIDMNIDWSSFDRVIIYTDGSSKTANRRKPPLWVQEHDTPDAWSFVVLGEKYGSATSIPELVFLGWHAQQVTYENDLSHFVGVFQALQATMPAECLEVRHVRGHTGDPWNELADHLAKSEAAKGHQLKRQAVDMREFLPMLPYLWMVFDGAAGLPDFTGEGFDIGLQEARSPAGMTQVDQDQSTHLDLLSAEDRWIRFFSQMEGGDRARLSRPTAMIFLDLTEAFYRIIRPLALGGDLSDERVAEMAHKLGLQGDALHEFHAQLAEPSALADAGASPTVQRFLQAIHAETWFRIGDQQDIVKTTIGSRPGDSYADVVFGFLWSKLLHSYVNALAEHDVLERIPVCDFPDLVPVDPSAVETQQLRYYGTLHNCGRDALWGVLQEDHDWLTLLKDDMTWLWAQISNTSSIGDPREHYPAWKDLLIHHGGYWKKLIKRGIMHAVAQRDNYAVALRLHQDVGMTLLRQNWIDSLPCNTVIAEPEEHYGCMKCQSRRTLLHFLEDFTLQDAEVLSFTHAEVCECLQQLCLVDAWPFLKQTCYREGQHLSTDISDWEAWCTDIAYQANAWDHLQPLPRTLCRQKVVLHAYAGRRRPGDVEWYIEAVAKKYPDFQIFVASVDIVIDGIYGDISREDTRTYWVSHIAQGHVVGFFAGPPCNTWSKARHHSLGPPESTLRGPRVVRTPTEPWGRSSLRLTELAQVNLGTLLLGFAFQCIVALALRSGTGFIEHPRDPEEEEKVSIWRLPILRMILTLPNLRLVHLAQGLFGAPSAKPTTLLVLGMTSLEMALYKQMLAKTLPTGASVGRDQDGQFRTAPLKEYPPALCKALAESLMLDLTCTECGAECLPADLIQKCKDMAGSMMAVLPGVKSKADIEKAWSTVDRNGDGRLSYQELRPLLRASSGLGDETDKITMEDHIYSLLMVMDKDKTGFVDREEFISCVMRFLSGESLVNSVSMASMHSSFEADIAAAQAARKAEAKGGASSALNEEMAKWTDEEISQCWASTQGVIRALSTTTGCASAVFQVLDEDSDGAIDREEFRKGLRQLLAGNNMLRNMHVWEPLLWKLVDEDSSGVVSPHEMNLAFSVRETLSI</sequence>
<dbReference type="Gene3D" id="1.10.238.10">
    <property type="entry name" value="EF-hand"/>
    <property type="match status" value="2"/>
</dbReference>
<dbReference type="SUPFAM" id="SSF47473">
    <property type="entry name" value="EF-hand"/>
    <property type="match status" value="1"/>
</dbReference>
<dbReference type="GO" id="GO:0003676">
    <property type="term" value="F:nucleic acid binding"/>
    <property type="evidence" value="ECO:0007669"/>
    <property type="project" value="InterPro"/>
</dbReference>
<gene>
    <name evidence="6" type="ORF">C1SCF055_LOCUS24176</name>
</gene>
<feature type="region of interest" description="Disordered" evidence="4">
    <location>
        <begin position="122"/>
        <end position="158"/>
    </location>
</feature>
<dbReference type="PANTHER" id="PTHR10891">
    <property type="entry name" value="EF-HAND CALCIUM-BINDING DOMAIN CONTAINING PROTEIN"/>
    <property type="match status" value="1"/>
</dbReference>
<dbReference type="InterPro" id="IPR036397">
    <property type="entry name" value="RNaseH_sf"/>
</dbReference>
<dbReference type="Proteomes" id="UP001152797">
    <property type="component" value="Unassembled WGS sequence"/>
</dbReference>
<comment type="caution">
    <text evidence="6">The sequence shown here is derived from an EMBL/GenBank/DDBJ whole genome shotgun (WGS) entry which is preliminary data.</text>
</comment>
<dbReference type="EMBL" id="CAMXCT020002383">
    <property type="protein sequence ID" value="CAL1151205.1"/>
    <property type="molecule type" value="Genomic_DNA"/>
</dbReference>
<protein>
    <submittedName>
        <fullName evidence="7">Serine/threonine-protein phosphatase with EF-hands 2</fullName>
    </submittedName>
</protein>
<evidence type="ECO:0000256" key="4">
    <source>
        <dbReference type="SAM" id="MobiDB-lite"/>
    </source>
</evidence>
<feature type="domain" description="EF-hand" evidence="5">
    <location>
        <begin position="1153"/>
        <end position="1188"/>
    </location>
</feature>
<keyword evidence="8" id="KW-1185">Reference proteome</keyword>
<dbReference type="InterPro" id="IPR039647">
    <property type="entry name" value="EF_hand_pair_protein_CML-like"/>
</dbReference>
<dbReference type="Gene3D" id="3.30.420.10">
    <property type="entry name" value="Ribonuclease H-like superfamily/Ribonuclease H"/>
    <property type="match status" value="1"/>
</dbReference>